<feature type="region of interest" description="Disordered" evidence="6">
    <location>
        <begin position="532"/>
        <end position="552"/>
    </location>
</feature>
<keyword evidence="2" id="KW-0677">Repeat</keyword>
<dbReference type="PROSITE" id="PS00028">
    <property type="entry name" value="ZINC_FINGER_C2H2_1"/>
    <property type="match status" value="6"/>
</dbReference>
<gene>
    <name evidence="10" type="primary">LOC6901171</name>
</gene>
<dbReference type="KEGG" id="dpo:6901171"/>
<dbReference type="SUPFAM" id="SSF57667">
    <property type="entry name" value="beta-beta-alpha zinc fingers"/>
    <property type="match status" value="3"/>
</dbReference>
<feature type="domain" description="C2H2-type" evidence="7">
    <location>
        <begin position="767"/>
        <end position="795"/>
    </location>
</feature>
<dbReference type="GO" id="GO:0045944">
    <property type="term" value="P:positive regulation of transcription by RNA polymerase II"/>
    <property type="evidence" value="ECO:0007669"/>
    <property type="project" value="TreeGrafter"/>
</dbReference>
<evidence type="ECO:0000256" key="6">
    <source>
        <dbReference type="SAM" id="MobiDB-lite"/>
    </source>
</evidence>
<dbReference type="PROSITE" id="PS50157">
    <property type="entry name" value="ZINC_FINGER_C2H2_2"/>
    <property type="match status" value="7"/>
</dbReference>
<feature type="domain" description="C2H2-type" evidence="7">
    <location>
        <begin position="877"/>
        <end position="904"/>
    </location>
</feature>
<dbReference type="Pfam" id="PF00096">
    <property type="entry name" value="zf-C2H2"/>
    <property type="match status" value="3"/>
</dbReference>
<feature type="domain" description="C2H2-type" evidence="7">
    <location>
        <begin position="933"/>
        <end position="960"/>
    </location>
</feature>
<dbReference type="InterPro" id="IPR006578">
    <property type="entry name" value="MADF-dom"/>
</dbReference>
<dbReference type="InterPro" id="IPR050688">
    <property type="entry name" value="Zinc_finger/UBP_domain"/>
</dbReference>
<protein>
    <submittedName>
        <fullName evidence="10">Uncharacterized protein</fullName>
    </submittedName>
</protein>
<sequence>MRQKCGTVYTWNCAGELYAIECALCEERPLCTLSEFTAHMEVWHSDWEAEAADASADDEASSYADSAAPAAAVDELMQEVLAEQRTSEADNELKHQLVQQLNAMDQPVAEAETEVEVGAEVEAEAAPEPTVVSEQVKFALENPAPVPEGQRLTTQHVNQLIELYRAEPRLWNQSHAQFHDTELCRKSWRRITDTWSVHCGRRFTVTDVRIRVSTLCQRFIKQRERLEADGELDDSVKFVHYDQLGFLCEQQALLKRQQHFVRENRKLIELYEHYPIFWHNAHKRQRCADTVRGRHEALRDLQLALRLSGINLSSLVIKRRLQSLRKRYRMEKIRYLHCVVEGKQADFVAGFEHYEEMEFLHKHIDPYVCAVCGKIFENLASHQAHVQSNCNIQMEMDVGPEKEAEDGEDAAGALRGEQSEPVQKEEQEVDFLQDVEYPHQQEQNFRQVENLPVEDLHPSAILQQAPGTPQVETNEDLQKLENIPQVTELLANVQEADEPTLEQPIVEGTAASAPGRDQDTSLTTLSEACSTTELEASSVVPSELEPRESSPVRLSRQQTLKLIKLYRANVCLWDPNHLDYHIRKHRRLAWQRVTDELNTSECTGKGQKFSWQMLHRKITDYTKYYRRERQRDQKETTSWSFYEEFRFLDDVLPISCEIQKTLNQRDSTLKIITVYQSYAQLWCTDHPDYTKRRQRQRQLESLCTRLQEECNLQITVERLKGRLIEFRCQYRQCKEARIAAIKKSEPWTPEYEYYEQLRFLELHVSPFVCPRCTATFKRRTDFLQHERNVHLDQEKVLNGEYGFVRRRRCRKDKDSPNDLANICHICGLKFSLRNSLLAHLRRHLGQRTHICSECPKKFFNSTALRVHQRTHSKELPYVCEHCARGFVNASKLNQHVKRHRNQRDFPCNRCDKAFYTAHERDRHIRAHLNIRDKVCPHCSRAFVVGSAYYSHLNLHRSEKRYSCANCGRRFAQYAGLYKHRRRCVPTDVQAEA</sequence>
<feature type="region of interest" description="Disordered" evidence="6">
    <location>
        <begin position="400"/>
        <end position="426"/>
    </location>
</feature>
<proteinExistence type="predicted"/>
<evidence type="ECO:0000313" key="10">
    <source>
        <dbReference type="RefSeq" id="XP_002133872.2"/>
    </source>
</evidence>
<dbReference type="PANTHER" id="PTHR24403">
    <property type="entry name" value="ZINC FINGER PROTEIN"/>
    <property type="match status" value="1"/>
</dbReference>
<feature type="domain" description="C2H2-type" evidence="7">
    <location>
        <begin position="849"/>
        <end position="876"/>
    </location>
</feature>
<feature type="domain" description="MADF" evidence="8">
    <location>
        <begin position="159"/>
        <end position="252"/>
    </location>
</feature>
<dbReference type="AlphaFoldDB" id="A0A6I8UZ65"/>
<dbReference type="SMART" id="SM00355">
    <property type="entry name" value="ZnF_C2H2"/>
    <property type="match status" value="9"/>
</dbReference>
<feature type="domain" description="MADF" evidence="8">
    <location>
        <begin position="561"/>
        <end position="653"/>
    </location>
</feature>
<evidence type="ECO:0000259" key="8">
    <source>
        <dbReference type="PROSITE" id="PS51029"/>
    </source>
</evidence>
<keyword evidence="3 5" id="KW-0863">Zinc-finger</keyword>
<dbReference type="SMART" id="SM00595">
    <property type="entry name" value="MADF"/>
    <property type="match status" value="4"/>
</dbReference>
<dbReference type="RefSeq" id="XP_002133872.2">
    <property type="nucleotide sequence ID" value="XM_002133836.3"/>
</dbReference>
<dbReference type="Pfam" id="PF10545">
    <property type="entry name" value="MADF_DNA_bdg"/>
    <property type="match status" value="4"/>
</dbReference>
<evidence type="ECO:0000259" key="7">
    <source>
        <dbReference type="PROSITE" id="PS50157"/>
    </source>
</evidence>
<evidence type="ECO:0000256" key="4">
    <source>
        <dbReference type="ARBA" id="ARBA00022833"/>
    </source>
</evidence>
<dbReference type="GO" id="GO:0005634">
    <property type="term" value="C:nucleus"/>
    <property type="evidence" value="ECO:0007669"/>
    <property type="project" value="TreeGrafter"/>
</dbReference>
<keyword evidence="1" id="KW-0479">Metal-binding</keyword>
<keyword evidence="4" id="KW-0862">Zinc</keyword>
<dbReference type="FunFam" id="3.30.160.60:FF:000446">
    <property type="entry name" value="Zinc finger protein"/>
    <property type="match status" value="1"/>
</dbReference>
<evidence type="ECO:0000256" key="3">
    <source>
        <dbReference type="ARBA" id="ARBA00022771"/>
    </source>
</evidence>
<keyword evidence="9" id="KW-1185">Reference proteome</keyword>
<feature type="domain" description="MADF" evidence="8">
    <location>
        <begin position="670"/>
        <end position="765"/>
    </location>
</feature>
<reference evidence="10" key="1">
    <citation type="submission" date="2025-08" db="UniProtKB">
        <authorList>
            <consortium name="RefSeq"/>
        </authorList>
    </citation>
    <scope>IDENTIFICATION</scope>
    <source>
        <strain evidence="10">MV-25-SWS-2005</strain>
        <tissue evidence="10">Whole body</tissue>
    </source>
</reference>
<evidence type="ECO:0000313" key="9">
    <source>
        <dbReference type="Proteomes" id="UP000001819"/>
    </source>
</evidence>
<dbReference type="Gene3D" id="3.30.160.60">
    <property type="entry name" value="Classic Zinc Finger"/>
    <property type="match status" value="5"/>
</dbReference>
<evidence type="ECO:0000256" key="1">
    <source>
        <dbReference type="ARBA" id="ARBA00022723"/>
    </source>
</evidence>
<feature type="domain" description="C2H2-type" evidence="7">
    <location>
        <begin position="905"/>
        <end position="932"/>
    </location>
</feature>
<organism evidence="9 10">
    <name type="scientific">Drosophila pseudoobscura pseudoobscura</name>
    <name type="common">Fruit fly</name>
    <dbReference type="NCBI Taxonomy" id="46245"/>
    <lineage>
        <taxon>Eukaryota</taxon>
        <taxon>Metazoa</taxon>
        <taxon>Ecdysozoa</taxon>
        <taxon>Arthropoda</taxon>
        <taxon>Hexapoda</taxon>
        <taxon>Insecta</taxon>
        <taxon>Pterygota</taxon>
        <taxon>Neoptera</taxon>
        <taxon>Endopterygota</taxon>
        <taxon>Diptera</taxon>
        <taxon>Brachycera</taxon>
        <taxon>Muscomorpha</taxon>
        <taxon>Ephydroidea</taxon>
        <taxon>Drosophilidae</taxon>
        <taxon>Drosophila</taxon>
        <taxon>Sophophora</taxon>
    </lineage>
</organism>
<dbReference type="GO" id="GO:0008270">
    <property type="term" value="F:zinc ion binding"/>
    <property type="evidence" value="ECO:0007669"/>
    <property type="project" value="UniProtKB-KW"/>
</dbReference>
<dbReference type="PROSITE" id="PS51029">
    <property type="entry name" value="MADF"/>
    <property type="match status" value="4"/>
</dbReference>
<dbReference type="InterPro" id="IPR013087">
    <property type="entry name" value="Znf_C2H2_type"/>
</dbReference>
<name>A0A6I8UZ65_DROPS</name>
<feature type="domain" description="C2H2-type" evidence="7">
    <location>
        <begin position="961"/>
        <end position="990"/>
    </location>
</feature>
<feature type="domain" description="C2H2-type" evidence="7">
    <location>
        <begin position="821"/>
        <end position="848"/>
    </location>
</feature>
<accession>A0A6I8UZ65</accession>
<dbReference type="InParanoid" id="A0A6I8UZ65"/>
<dbReference type="Proteomes" id="UP000001819">
    <property type="component" value="Chromosome X"/>
</dbReference>
<dbReference type="InterPro" id="IPR036236">
    <property type="entry name" value="Znf_C2H2_sf"/>
</dbReference>
<evidence type="ECO:0000256" key="2">
    <source>
        <dbReference type="ARBA" id="ARBA00022737"/>
    </source>
</evidence>
<evidence type="ECO:0000256" key="5">
    <source>
        <dbReference type="PROSITE-ProRule" id="PRU00042"/>
    </source>
</evidence>
<dbReference type="PANTHER" id="PTHR24403:SF67">
    <property type="entry name" value="FI01116P-RELATED"/>
    <property type="match status" value="1"/>
</dbReference>
<dbReference type="ExpressionAtlas" id="A0A6I8UZ65">
    <property type="expression patterns" value="baseline"/>
</dbReference>
<feature type="domain" description="MADF" evidence="8">
    <location>
        <begin position="266"/>
        <end position="365"/>
    </location>
</feature>